<protein>
    <submittedName>
        <fullName evidence="2">Uncharacterized protein</fullName>
    </submittedName>
</protein>
<accession>A0A4Z0QEY3</accession>
<feature type="chain" id="PRO_5021224236" evidence="1">
    <location>
        <begin position="22"/>
        <end position="521"/>
    </location>
</feature>
<name>A0A4Z0QEY3_9BACT</name>
<evidence type="ECO:0000313" key="3">
    <source>
        <dbReference type="Proteomes" id="UP000298471"/>
    </source>
</evidence>
<sequence>MKHLLLVVTLSTVAGLPPALAQAPQSVRTITLTKDETFHGTVQLANANTVAWIGNDDDHTARLLALSGGGQTVWEAKVQRPKSTYLHHDLSLEAWGNRLVVAEILTRDDDKLKGKTGQLLLHIVDEQGKVSRKLVNQPPLDKREERTTFTGFVENDNYYMVSEYRKPRDVTEEFFLDRYDLTTHTLQHTKLELPARFSDKEDKDRFTDWVFGGHQPNRNFFYRHTGTPGQKSNFKGDEGFEFEVKILDNAGHAVGGFTSALHQQLKPGTYSYYSGKMPHYAGQGHTPVWITKTSSTGSGKVYSTTYDLYDVSMGAIGDFYLEPTTGECWFLGEYANEKYGPRHDSERTFGTFLQRYSADGKLLSAVQAPYPLKPSAQIREVNYLRRVSYLRAPSSGALTMQFTPARYRQTLFATYDTQGQLKTTAAWPSEEVKNLGTKLSLTAGRFCTWEGSGTSQMRLDALLAAEQDDPLLRRIAPVAKLAGEDRDNPDYLFLSTLPGNKGLMLRHHAERKGGFLQVYTL</sequence>
<reference evidence="2 3" key="1">
    <citation type="submission" date="2019-04" db="EMBL/GenBank/DDBJ databases">
        <authorList>
            <person name="Feng G."/>
            <person name="Zhang J."/>
            <person name="Zhu H."/>
        </authorList>
    </citation>
    <scope>NUCLEOTIDE SEQUENCE [LARGE SCALE GENOMIC DNA]</scope>
    <source>
        <strain evidence="2 3">9PBR-1</strain>
    </source>
</reference>
<dbReference type="RefSeq" id="WP_135391675.1">
    <property type="nucleotide sequence ID" value="NZ_SRMB01000001.1"/>
</dbReference>
<organism evidence="2 3">
    <name type="scientific">Hymenobacter metallicola</name>
    <dbReference type="NCBI Taxonomy" id="2563114"/>
    <lineage>
        <taxon>Bacteria</taxon>
        <taxon>Pseudomonadati</taxon>
        <taxon>Bacteroidota</taxon>
        <taxon>Cytophagia</taxon>
        <taxon>Cytophagales</taxon>
        <taxon>Hymenobacteraceae</taxon>
        <taxon>Hymenobacter</taxon>
    </lineage>
</organism>
<evidence type="ECO:0000256" key="1">
    <source>
        <dbReference type="SAM" id="SignalP"/>
    </source>
</evidence>
<keyword evidence="3" id="KW-1185">Reference proteome</keyword>
<dbReference type="AlphaFoldDB" id="A0A4Z0QEY3"/>
<feature type="signal peptide" evidence="1">
    <location>
        <begin position="1"/>
        <end position="21"/>
    </location>
</feature>
<dbReference type="OrthoDB" id="887249at2"/>
<comment type="caution">
    <text evidence="2">The sequence shown here is derived from an EMBL/GenBank/DDBJ whole genome shotgun (WGS) entry which is preliminary data.</text>
</comment>
<dbReference type="Proteomes" id="UP000298471">
    <property type="component" value="Unassembled WGS sequence"/>
</dbReference>
<proteinExistence type="predicted"/>
<dbReference type="EMBL" id="SRMB01000001">
    <property type="protein sequence ID" value="TGE28304.1"/>
    <property type="molecule type" value="Genomic_DNA"/>
</dbReference>
<keyword evidence="1" id="KW-0732">Signal</keyword>
<gene>
    <name evidence="2" type="ORF">E5K02_02230</name>
</gene>
<evidence type="ECO:0000313" key="2">
    <source>
        <dbReference type="EMBL" id="TGE28304.1"/>
    </source>
</evidence>